<proteinExistence type="predicted"/>
<feature type="region of interest" description="Disordered" evidence="1">
    <location>
        <begin position="1"/>
        <end position="20"/>
    </location>
</feature>
<dbReference type="AlphaFoldDB" id="A0AAW0PH26"/>
<dbReference type="EMBL" id="JBBPFD010000005">
    <property type="protein sequence ID" value="KAK7925373.1"/>
    <property type="molecule type" value="Genomic_DNA"/>
</dbReference>
<comment type="caution">
    <text evidence="3">The sequence shown here is derived from an EMBL/GenBank/DDBJ whole genome shotgun (WGS) entry which is preliminary data.</text>
</comment>
<keyword evidence="4" id="KW-1185">Reference proteome</keyword>
<feature type="domain" description="HMG" evidence="2">
    <location>
        <begin position="617"/>
        <end position="727"/>
    </location>
</feature>
<sequence length="803" mass="91729">MTSGAPGRSSSTFTPPPPMDITIQKGDDLPELKQCTDCCNFFHCPFCSPQCFLPTLESKVKVHLKLHFKRAVKHEGYTMHRCGRLCRKVAHYHCLYCETTVLRKYEDASATPSAKKLKETPLRPKSLRSKLRPTFLKKRLVRKKTQKKIVSASSQSKSKKIVVVVDRDTNELNPTTEENGRNGKEDENEIVSIRRGTNMPQLKKCTDCCKYFHCPFCAPKHFRPSIKTRVEAHLKLHYNRAVRYEGYIIHRCCLGCREKPHYHCPYCKSTLMRTEDFMRHIQGCKRKETPDPAVQPPTATENGSDPADATPMKGQKRPKWADSTPIKGLKFAGYTIHRCRLRCRTVPHYHCPYCSCTILRASDFMRHLGVCKSKDPSAPAVESQSAAEDGSDSVNATPIYRRAMQHNVPLSVQLLMGHPVTKKCLSIYEPNISIYSRLRRMIVSYNEIRNKWYCPCSRTKRTCIHKYIGKWHLFHTDRGLFSNNKVQSPSKPRNKRVKRPKDQSASGAKAQSAPRVKAAQVQAQAQVQVQAPAMQSAEAEVESDVEDAPLETIETMEAIESIESMVAAMETNVSTSITYPPKDVQMIRNMVQYLLMNKRLPALLPDHLSVPVDKDYPRHLIPTETNCLYCVDGIVLSQPVLITQKAKILTYSRILQDVATYYKFCSRCGVTYRYQEWEDGLHNFNDHLLLDLPLCLMIRNTLQANTTFGQIVESLKTNKGAAFPSADALLRGYLHFEALTDNQRQYSCVTYGNRPPIVVMELNNKAFHMERTFRADSRFKWTRRHGPLMESTERGKDRPRAGF</sequence>
<feature type="compositionally biased region" description="Polar residues" evidence="1">
    <location>
        <begin position="482"/>
        <end position="491"/>
    </location>
</feature>
<name>A0AAW0PH26_9GOBI</name>
<dbReference type="PANTHER" id="PTHR17609">
    <property type="entry name" value="HMG DOMAIN-CONTAINING PROTEIN 3"/>
    <property type="match status" value="1"/>
</dbReference>
<dbReference type="InterPro" id="IPR039598">
    <property type="entry name" value="HMGXB3"/>
</dbReference>
<feature type="compositionally biased region" description="Polar residues" evidence="1">
    <location>
        <begin position="1"/>
        <end position="13"/>
    </location>
</feature>
<feature type="region of interest" description="Disordered" evidence="1">
    <location>
        <begin position="286"/>
        <end position="322"/>
    </location>
</feature>
<dbReference type="PANTHER" id="PTHR17609:SF3">
    <property type="entry name" value="SAP DOMAIN-CONTAINING PROTEIN"/>
    <property type="match status" value="1"/>
</dbReference>
<reference evidence="4" key="1">
    <citation type="submission" date="2024-04" db="EMBL/GenBank/DDBJ databases">
        <title>Salinicola lusitanus LLJ914,a marine bacterium isolated from the Okinawa Trough.</title>
        <authorList>
            <person name="Li J."/>
        </authorList>
    </citation>
    <scope>NUCLEOTIDE SEQUENCE [LARGE SCALE GENOMIC DNA]</scope>
</reference>
<evidence type="ECO:0000259" key="2">
    <source>
        <dbReference type="Pfam" id="PF18717"/>
    </source>
</evidence>
<gene>
    <name evidence="3" type="ORF">WMY93_007683</name>
</gene>
<dbReference type="Pfam" id="PF18717">
    <property type="entry name" value="CxC4"/>
    <property type="match status" value="1"/>
</dbReference>
<evidence type="ECO:0000313" key="4">
    <source>
        <dbReference type="Proteomes" id="UP001460270"/>
    </source>
</evidence>
<feature type="region of interest" description="Disordered" evidence="1">
    <location>
        <begin position="482"/>
        <end position="517"/>
    </location>
</feature>
<protein>
    <recommendedName>
        <fullName evidence="2">HMG domain-containing protein</fullName>
    </recommendedName>
</protein>
<dbReference type="InterPro" id="IPR040648">
    <property type="entry name" value="HMGXB3_CxC4"/>
</dbReference>
<accession>A0AAW0PH26</accession>
<organism evidence="3 4">
    <name type="scientific">Mugilogobius chulae</name>
    <name type="common">yellowstripe goby</name>
    <dbReference type="NCBI Taxonomy" id="88201"/>
    <lineage>
        <taxon>Eukaryota</taxon>
        <taxon>Metazoa</taxon>
        <taxon>Chordata</taxon>
        <taxon>Craniata</taxon>
        <taxon>Vertebrata</taxon>
        <taxon>Euteleostomi</taxon>
        <taxon>Actinopterygii</taxon>
        <taxon>Neopterygii</taxon>
        <taxon>Teleostei</taxon>
        <taxon>Neoteleostei</taxon>
        <taxon>Acanthomorphata</taxon>
        <taxon>Gobiaria</taxon>
        <taxon>Gobiiformes</taxon>
        <taxon>Gobioidei</taxon>
        <taxon>Gobiidae</taxon>
        <taxon>Gobionellinae</taxon>
        <taxon>Mugilogobius</taxon>
    </lineage>
</organism>
<evidence type="ECO:0000256" key="1">
    <source>
        <dbReference type="SAM" id="MobiDB-lite"/>
    </source>
</evidence>
<evidence type="ECO:0000313" key="3">
    <source>
        <dbReference type="EMBL" id="KAK7925373.1"/>
    </source>
</evidence>
<dbReference type="Proteomes" id="UP001460270">
    <property type="component" value="Unassembled WGS sequence"/>
</dbReference>